<dbReference type="HOGENOM" id="CLU_1084940_0_0_0"/>
<dbReference type="RefSeq" id="WP_008523353.1">
    <property type="nucleotide sequence ID" value="NZ_CM001376.1"/>
</dbReference>
<organism evidence="1 2">
    <name type="scientific">Jonquetella anthropi DSM 22815</name>
    <dbReference type="NCBI Taxonomy" id="885272"/>
    <lineage>
        <taxon>Bacteria</taxon>
        <taxon>Thermotogati</taxon>
        <taxon>Synergistota</taxon>
        <taxon>Synergistia</taxon>
        <taxon>Synergistales</taxon>
        <taxon>Dethiosulfovibrionaceae</taxon>
        <taxon>Jonquetella</taxon>
    </lineage>
</organism>
<dbReference type="EMBL" id="CM001376">
    <property type="protein sequence ID" value="EHM13796.1"/>
    <property type="molecule type" value="Genomic_DNA"/>
</dbReference>
<accession>H0UIQ1</accession>
<evidence type="ECO:0000313" key="2">
    <source>
        <dbReference type="Proteomes" id="UP000003806"/>
    </source>
</evidence>
<dbReference type="STRING" id="885272.JonanDRAFT_1432"/>
<name>H0UIQ1_9BACT</name>
<keyword evidence="2" id="KW-1185">Reference proteome</keyword>
<proteinExistence type="predicted"/>
<gene>
    <name evidence="1" type="ORF">JonanDRAFT_1432</name>
</gene>
<evidence type="ECO:0000313" key="1">
    <source>
        <dbReference type="EMBL" id="EHM13796.1"/>
    </source>
</evidence>
<dbReference type="Proteomes" id="UP000003806">
    <property type="component" value="Chromosome"/>
</dbReference>
<dbReference type="AlphaFoldDB" id="H0UIQ1"/>
<protein>
    <submittedName>
        <fullName evidence="1">Uncharacterized protein</fullName>
    </submittedName>
</protein>
<reference evidence="1 2" key="1">
    <citation type="submission" date="2011-11" db="EMBL/GenBank/DDBJ databases">
        <title>The Noncontiguous Finished genome of Jonquetella anthropi DSM 22815.</title>
        <authorList>
            <consortium name="US DOE Joint Genome Institute (JGI-PGF)"/>
            <person name="Lucas S."/>
            <person name="Copeland A."/>
            <person name="Lapidus A."/>
            <person name="Glavina del Rio T."/>
            <person name="Dalin E."/>
            <person name="Tice H."/>
            <person name="Bruce D."/>
            <person name="Goodwin L."/>
            <person name="Pitluck S."/>
            <person name="Peters L."/>
            <person name="Mikhailova N."/>
            <person name="Held B."/>
            <person name="Kyrpides N."/>
            <person name="Mavromatis K."/>
            <person name="Ivanova N."/>
            <person name="Markowitz V."/>
            <person name="Cheng J.-F."/>
            <person name="Hugenholtz P."/>
            <person name="Woyke T."/>
            <person name="Wu D."/>
            <person name="Gronow S."/>
            <person name="Wellnitz S."/>
            <person name="Brambilla E."/>
            <person name="Klenk H.-P."/>
            <person name="Eisen J.A."/>
        </authorList>
    </citation>
    <scope>NUCLEOTIDE SEQUENCE [LARGE SCALE GENOMIC DNA]</scope>
    <source>
        <strain evidence="1 2">DSM 22815</strain>
    </source>
</reference>
<sequence length="256" mass="27155">MSLWSPDRVGAASDDRGTTVFRGQIDVRSRQVKTKEVRLLKPSVLTSEADWGEVKRAASGGAKIVFGWPVGGTRFDVSSGAVGPNCTEPVDLGGKQFCLTAQADCESVCGFLARAEKAVPVRAVEPLEIAVVRPFADLSSAGGALFVCRLGGAILFAQLWKGEPIFFRATDNGADDDGQIVRQALRTVEYLTERYSPLKGTLCFTLGEGRDPLAKALSASGLRARPVSLSDCWDGSPPPDDGLSIAAFGLAMWGMS</sequence>